<evidence type="ECO:0000313" key="4">
    <source>
        <dbReference type="Proteomes" id="UP000192796"/>
    </source>
</evidence>
<reference evidence="3 4" key="1">
    <citation type="submission" date="2016-03" db="EMBL/GenBank/DDBJ databases">
        <title>Niastella vici sp. nov., isolated from farmland soil.</title>
        <authorList>
            <person name="Chen L."/>
            <person name="Wang D."/>
            <person name="Yang S."/>
            <person name="Wang G."/>
        </authorList>
    </citation>
    <scope>NUCLEOTIDE SEQUENCE [LARGE SCALE GENOMIC DNA]</scope>
    <source>
        <strain evidence="3 4">DJ57</strain>
    </source>
</reference>
<dbReference type="InterPro" id="IPR006016">
    <property type="entry name" value="UspA"/>
</dbReference>
<evidence type="ECO:0000313" key="3">
    <source>
        <dbReference type="EMBL" id="OQP57180.1"/>
    </source>
</evidence>
<comment type="similarity">
    <text evidence="1">Belongs to the universal stress protein A family.</text>
</comment>
<proteinExistence type="inferred from homology"/>
<dbReference type="OrthoDB" id="9788959at2"/>
<dbReference type="EMBL" id="LVYD01000124">
    <property type="protein sequence ID" value="OQP57180.1"/>
    <property type="molecule type" value="Genomic_DNA"/>
</dbReference>
<protein>
    <submittedName>
        <fullName evidence="3">Universal stress protein UspA</fullName>
    </submittedName>
</protein>
<evidence type="ECO:0000256" key="1">
    <source>
        <dbReference type="ARBA" id="ARBA00008791"/>
    </source>
</evidence>
<name>A0A1V9FFS2_9BACT</name>
<dbReference type="RefSeq" id="WP_081156142.1">
    <property type="nucleotide sequence ID" value="NZ_LVYD01000124.1"/>
</dbReference>
<sequence>MKKIIIATDYSAEAENAADFAAAVAKEQGHELILFNYSEISIHVLNARVSGSAIDEMLEIYHDNVNKAAQALSKKYNVKVTPFLASGNFYESLVACINQFEAAAVVMGMANRSVEQDLLGNTTTATIHKLQFPILAIPITTKYQGIHKILFACDMEKGVEDKVLENIHEIATAFGATVEVLYVNDKIEELLQIEEAEHVAIDKSLSGINYYYKNILSRKVINAIQDEINEAGADLLIMAPYKYGFWDSIVHRSKTRMMASGNNVPLLSLPS</sequence>
<comment type="caution">
    <text evidence="3">The sequence shown here is derived from an EMBL/GenBank/DDBJ whole genome shotgun (WGS) entry which is preliminary data.</text>
</comment>
<dbReference type="PANTHER" id="PTHR46268:SF6">
    <property type="entry name" value="UNIVERSAL STRESS PROTEIN UP12"/>
    <property type="match status" value="1"/>
</dbReference>
<dbReference type="SUPFAM" id="SSF52402">
    <property type="entry name" value="Adenine nucleotide alpha hydrolases-like"/>
    <property type="match status" value="2"/>
</dbReference>
<evidence type="ECO:0000259" key="2">
    <source>
        <dbReference type="PROSITE" id="PS50880"/>
    </source>
</evidence>
<dbReference type="Pfam" id="PF00582">
    <property type="entry name" value="Usp"/>
    <property type="match status" value="1"/>
</dbReference>
<dbReference type="PRINTS" id="PR01438">
    <property type="entry name" value="UNVRSLSTRESS"/>
</dbReference>
<organism evidence="3 4">
    <name type="scientific">Niastella vici</name>
    <dbReference type="NCBI Taxonomy" id="1703345"/>
    <lineage>
        <taxon>Bacteria</taxon>
        <taxon>Pseudomonadati</taxon>
        <taxon>Bacteroidota</taxon>
        <taxon>Chitinophagia</taxon>
        <taxon>Chitinophagales</taxon>
        <taxon>Chitinophagaceae</taxon>
        <taxon>Niastella</taxon>
    </lineage>
</organism>
<accession>A0A1V9FFS2</accession>
<feature type="domain" description="Toprim" evidence="2">
    <location>
        <begin position="1"/>
        <end position="40"/>
    </location>
</feature>
<dbReference type="Proteomes" id="UP000192796">
    <property type="component" value="Unassembled WGS sequence"/>
</dbReference>
<dbReference type="AlphaFoldDB" id="A0A1V9FFS2"/>
<dbReference type="PANTHER" id="PTHR46268">
    <property type="entry name" value="STRESS RESPONSE PROTEIN NHAX"/>
    <property type="match status" value="1"/>
</dbReference>
<dbReference type="STRING" id="1703345.A3860_11495"/>
<dbReference type="PROSITE" id="PS50880">
    <property type="entry name" value="TOPRIM"/>
    <property type="match status" value="1"/>
</dbReference>
<gene>
    <name evidence="3" type="ORF">A3860_11495</name>
</gene>
<dbReference type="InterPro" id="IPR006171">
    <property type="entry name" value="TOPRIM_dom"/>
</dbReference>
<dbReference type="Gene3D" id="3.40.50.620">
    <property type="entry name" value="HUPs"/>
    <property type="match status" value="2"/>
</dbReference>
<keyword evidence="4" id="KW-1185">Reference proteome</keyword>
<dbReference type="InterPro" id="IPR014729">
    <property type="entry name" value="Rossmann-like_a/b/a_fold"/>
</dbReference>
<dbReference type="InterPro" id="IPR006015">
    <property type="entry name" value="Universal_stress_UspA"/>
</dbReference>